<dbReference type="Proteomes" id="UP001430804">
    <property type="component" value="Unassembled WGS sequence"/>
</dbReference>
<dbReference type="PANTHER" id="PTHR30474:SF2">
    <property type="entry name" value="PEPTIDOGLYCAN GLYCOSYLTRANSFERASE FTSW-RELATED"/>
    <property type="match status" value="1"/>
</dbReference>
<comment type="caution">
    <text evidence="23">The sequence shown here is derived from an EMBL/GenBank/DDBJ whole genome shotgun (WGS) entry which is preliminary data.</text>
</comment>
<evidence type="ECO:0000256" key="8">
    <source>
        <dbReference type="ARBA" id="ARBA00022960"/>
    </source>
</evidence>
<name>A0ABS6WJ05_9HYPH</name>
<dbReference type="PANTHER" id="PTHR30474">
    <property type="entry name" value="CELL CYCLE PROTEIN"/>
    <property type="match status" value="1"/>
</dbReference>
<gene>
    <name evidence="23" type="primary">ftsW</name>
    <name evidence="23" type="ORF">KY465_01375</name>
</gene>
<evidence type="ECO:0000256" key="20">
    <source>
        <dbReference type="ARBA" id="ARBA00049902"/>
    </source>
</evidence>
<proteinExistence type="inferred from homology"/>
<evidence type="ECO:0000256" key="7">
    <source>
        <dbReference type="ARBA" id="ARBA00022692"/>
    </source>
</evidence>
<evidence type="ECO:0000256" key="2">
    <source>
        <dbReference type="ARBA" id="ARBA00004752"/>
    </source>
</evidence>
<feature type="transmembrane region" description="Helical" evidence="22">
    <location>
        <begin position="339"/>
        <end position="361"/>
    </location>
</feature>
<dbReference type="NCBIfam" id="TIGR02614">
    <property type="entry name" value="ftsW"/>
    <property type="match status" value="1"/>
</dbReference>
<dbReference type="RefSeq" id="WP_219157670.1">
    <property type="nucleotide sequence ID" value="NZ_JAHWQX010000001.1"/>
</dbReference>
<comment type="subcellular location">
    <subcellularLocation>
        <location evidence="1">Cell membrane</location>
        <topology evidence="1">Multi-pass membrane protein</topology>
    </subcellularLocation>
</comment>
<evidence type="ECO:0000256" key="12">
    <source>
        <dbReference type="ARBA" id="ARBA00023306"/>
    </source>
</evidence>
<organism evidence="23 24">
    <name type="scientific">Pseudohoeflea coraliihabitans</name>
    <dbReference type="NCBI Taxonomy" id="2860393"/>
    <lineage>
        <taxon>Bacteria</taxon>
        <taxon>Pseudomonadati</taxon>
        <taxon>Pseudomonadota</taxon>
        <taxon>Alphaproteobacteria</taxon>
        <taxon>Hyphomicrobiales</taxon>
        <taxon>Rhizobiaceae</taxon>
        <taxon>Pseudohoeflea</taxon>
    </lineage>
</organism>
<evidence type="ECO:0000256" key="16">
    <source>
        <dbReference type="ARBA" id="ARBA00038053"/>
    </source>
</evidence>
<evidence type="ECO:0000256" key="11">
    <source>
        <dbReference type="ARBA" id="ARBA00023136"/>
    </source>
</evidence>
<evidence type="ECO:0000256" key="22">
    <source>
        <dbReference type="SAM" id="Phobius"/>
    </source>
</evidence>
<dbReference type="InterPro" id="IPR001182">
    <property type="entry name" value="FtsW/RodA"/>
</dbReference>
<feature type="region of interest" description="Disordered" evidence="21">
    <location>
        <begin position="370"/>
        <end position="391"/>
    </location>
</feature>
<evidence type="ECO:0000313" key="23">
    <source>
        <dbReference type="EMBL" id="MBW3095923.1"/>
    </source>
</evidence>
<feature type="transmembrane region" description="Helical" evidence="22">
    <location>
        <begin position="146"/>
        <end position="165"/>
    </location>
</feature>
<comment type="catalytic activity">
    <reaction evidence="20">
        <text>[GlcNAc-(1-&gt;4)-Mur2Ac(oyl-L-Ala-gamma-D-Glu-L-Lys-D-Ala-D-Ala)](n)-di-trans,octa-cis-undecaprenyl diphosphate + beta-D-GlcNAc-(1-&gt;4)-Mur2Ac(oyl-L-Ala-gamma-D-Glu-L-Lys-D-Ala-D-Ala)-di-trans,octa-cis-undecaprenyl diphosphate = [GlcNAc-(1-&gt;4)-Mur2Ac(oyl-L-Ala-gamma-D-Glu-L-Lys-D-Ala-D-Ala)](n+1)-di-trans,octa-cis-undecaprenyl diphosphate + di-trans,octa-cis-undecaprenyl diphosphate + H(+)</text>
        <dbReference type="Rhea" id="RHEA:23708"/>
        <dbReference type="Rhea" id="RHEA-COMP:9602"/>
        <dbReference type="Rhea" id="RHEA-COMP:9603"/>
        <dbReference type="ChEBI" id="CHEBI:15378"/>
        <dbReference type="ChEBI" id="CHEBI:58405"/>
        <dbReference type="ChEBI" id="CHEBI:60033"/>
        <dbReference type="ChEBI" id="CHEBI:78435"/>
        <dbReference type="EC" id="2.4.99.28"/>
    </reaction>
</comment>
<sequence length="391" mass="42407">MVTRAERGPVADWFWTIDRLFLAVFTLLIGLGFMLSFAASPPVAERLGLDSFHFVKRHAVFLVPTLVTMLGVSFLSPRQVRRAALLILGISIAAMIAALFFGVEVKGSRRWISVAGVSLQPSEFMKPAFVIICAWLFSEHSRHPEIPGNLFAIILFIIVAALLVAQPDLGQTMLTAAIWGGMFFMAGMSWFWIMLLGAVAITGFISAYFVFPHVADRINGFLQKGGDTFQVDTAREAIIRGDWLGRGPGEGTIKRILPDSHTDFVFSVAAEEFGILFCMVLTVLFAFIVIRGLSKAGALQDDFSRLAVSGLALLIGFQSFINIGVNLQLLPAKGMTLPMISYGGSSMIAVALTAGFLLALTRHSPEHRLRRGGRRRALPASGVPAAGQAHG</sequence>
<evidence type="ECO:0000256" key="4">
    <source>
        <dbReference type="ARBA" id="ARBA00022618"/>
    </source>
</evidence>
<dbReference type="EMBL" id="JAHWQX010000001">
    <property type="protein sequence ID" value="MBW3095923.1"/>
    <property type="molecule type" value="Genomic_DNA"/>
</dbReference>
<evidence type="ECO:0000256" key="5">
    <source>
        <dbReference type="ARBA" id="ARBA00022676"/>
    </source>
</evidence>
<accession>A0ABS6WJ05</accession>
<keyword evidence="5" id="KW-0328">Glycosyltransferase</keyword>
<keyword evidence="3" id="KW-1003">Cell membrane</keyword>
<keyword evidence="4" id="KW-0132">Cell division</keyword>
<dbReference type="EC" id="2.4.99.28" evidence="19"/>
<dbReference type="Pfam" id="PF01098">
    <property type="entry name" value="FTSW_RODA_SPOVE"/>
    <property type="match status" value="1"/>
</dbReference>
<evidence type="ECO:0000256" key="10">
    <source>
        <dbReference type="ARBA" id="ARBA00022989"/>
    </source>
</evidence>
<dbReference type="InterPro" id="IPR013437">
    <property type="entry name" value="FtsW"/>
</dbReference>
<evidence type="ECO:0000256" key="21">
    <source>
        <dbReference type="SAM" id="MobiDB-lite"/>
    </source>
</evidence>
<evidence type="ECO:0000256" key="9">
    <source>
        <dbReference type="ARBA" id="ARBA00022984"/>
    </source>
</evidence>
<evidence type="ECO:0000256" key="18">
    <source>
        <dbReference type="ARBA" id="ARBA00041418"/>
    </source>
</evidence>
<evidence type="ECO:0000256" key="1">
    <source>
        <dbReference type="ARBA" id="ARBA00004651"/>
    </source>
</evidence>
<evidence type="ECO:0000313" key="24">
    <source>
        <dbReference type="Proteomes" id="UP001430804"/>
    </source>
</evidence>
<keyword evidence="10 22" id="KW-1133">Transmembrane helix</keyword>
<feature type="transmembrane region" description="Helical" evidence="22">
    <location>
        <begin position="83"/>
        <end position="103"/>
    </location>
</feature>
<keyword evidence="7 22" id="KW-0812">Transmembrane</keyword>
<evidence type="ECO:0000256" key="14">
    <source>
        <dbReference type="ARBA" id="ARBA00032370"/>
    </source>
</evidence>
<feature type="transmembrane region" description="Helical" evidence="22">
    <location>
        <begin position="177"/>
        <end position="210"/>
    </location>
</feature>
<keyword evidence="13" id="KW-0961">Cell wall biogenesis/degradation</keyword>
<keyword evidence="9" id="KW-0573">Peptidoglycan synthesis</keyword>
<comment type="similarity">
    <text evidence="16">Belongs to the SEDS family. FtsW subfamily.</text>
</comment>
<keyword evidence="8" id="KW-0133">Cell shape</keyword>
<feature type="transmembrane region" description="Helical" evidence="22">
    <location>
        <begin position="273"/>
        <end position="294"/>
    </location>
</feature>
<keyword evidence="11 22" id="KW-0472">Membrane</keyword>
<evidence type="ECO:0000256" key="15">
    <source>
        <dbReference type="ARBA" id="ARBA00033270"/>
    </source>
</evidence>
<evidence type="ECO:0000256" key="3">
    <source>
        <dbReference type="ARBA" id="ARBA00022475"/>
    </source>
</evidence>
<protein>
    <recommendedName>
        <fullName evidence="17">Probable peptidoglycan glycosyltransferase FtsW</fullName>
        <ecNumber evidence="19">2.4.99.28</ecNumber>
    </recommendedName>
    <alternativeName>
        <fullName evidence="18">Cell division protein FtsW</fullName>
    </alternativeName>
    <alternativeName>
        <fullName evidence="15">Cell wall polymerase</fullName>
    </alternativeName>
    <alternativeName>
        <fullName evidence="14">Peptidoglycan polymerase</fullName>
    </alternativeName>
</protein>
<keyword evidence="12" id="KW-0131">Cell cycle</keyword>
<keyword evidence="6" id="KW-0808">Transferase</keyword>
<feature type="transmembrane region" description="Helical" evidence="22">
    <location>
        <begin position="20"/>
        <end position="39"/>
    </location>
</feature>
<comment type="pathway">
    <text evidence="2">Cell wall biogenesis; peptidoglycan biosynthesis.</text>
</comment>
<evidence type="ECO:0000256" key="17">
    <source>
        <dbReference type="ARBA" id="ARBA00041185"/>
    </source>
</evidence>
<keyword evidence="24" id="KW-1185">Reference proteome</keyword>
<feature type="transmembrane region" description="Helical" evidence="22">
    <location>
        <begin position="306"/>
        <end position="327"/>
    </location>
</feature>
<evidence type="ECO:0000256" key="6">
    <source>
        <dbReference type="ARBA" id="ARBA00022679"/>
    </source>
</evidence>
<evidence type="ECO:0000256" key="19">
    <source>
        <dbReference type="ARBA" id="ARBA00044770"/>
    </source>
</evidence>
<evidence type="ECO:0000256" key="13">
    <source>
        <dbReference type="ARBA" id="ARBA00023316"/>
    </source>
</evidence>
<reference evidence="23" key="1">
    <citation type="submission" date="2021-07" db="EMBL/GenBank/DDBJ databases">
        <title>Pseudohoeflea marina sp. nov. a polyhydroxyalcanoate-producing bacterium.</title>
        <authorList>
            <person name="Zheng W."/>
            <person name="Yu S."/>
            <person name="Huang Y."/>
        </authorList>
    </citation>
    <scope>NUCLEOTIDE SEQUENCE</scope>
    <source>
        <strain evidence="23">DP4N28-3</strain>
    </source>
</reference>
<feature type="transmembrane region" description="Helical" evidence="22">
    <location>
        <begin position="59"/>
        <end position="76"/>
    </location>
</feature>